<evidence type="ECO:0000313" key="13">
    <source>
        <dbReference type="Proteomes" id="UP000519004"/>
    </source>
</evidence>
<comment type="subcellular location">
    <subcellularLocation>
        <location evidence="1">Cell membrane</location>
        <topology evidence="1">Multi-pass membrane protein</topology>
    </subcellularLocation>
</comment>
<feature type="transmembrane region" description="Helical" evidence="10">
    <location>
        <begin position="157"/>
        <end position="176"/>
    </location>
</feature>
<dbReference type="PANTHER" id="PTHR14969">
    <property type="entry name" value="SPHINGOSINE-1-PHOSPHATE PHOSPHOHYDROLASE"/>
    <property type="match status" value="1"/>
</dbReference>
<keyword evidence="7 10" id="KW-0472">Membrane</keyword>
<keyword evidence="5 12" id="KW-0378">Hydrolase</keyword>
<evidence type="ECO:0000256" key="5">
    <source>
        <dbReference type="ARBA" id="ARBA00022801"/>
    </source>
</evidence>
<evidence type="ECO:0000256" key="9">
    <source>
        <dbReference type="ARBA" id="ARBA00047594"/>
    </source>
</evidence>
<proteinExistence type="predicted"/>
<feature type="transmembrane region" description="Helical" evidence="10">
    <location>
        <begin position="116"/>
        <end position="137"/>
    </location>
</feature>
<dbReference type="SUPFAM" id="SSF48317">
    <property type="entry name" value="Acid phosphatase/Vanadium-dependent haloperoxidase"/>
    <property type="match status" value="1"/>
</dbReference>
<evidence type="ECO:0000256" key="2">
    <source>
        <dbReference type="ARBA" id="ARBA00012374"/>
    </source>
</evidence>
<dbReference type="InterPro" id="IPR036938">
    <property type="entry name" value="PAP2/HPO_sf"/>
</dbReference>
<feature type="transmembrane region" description="Helical" evidence="10">
    <location>
        <begin position="31"/>
        <end position="54"/>
    </location>
</feature>
<dbReference type="EMBL" id="JACHHX010000017">
    <property type="protein sequence ID" value="MBB5016309.1"/>
    <property type="molecule type" value="Genomic_DNA"/>
</dbReference>
<dbReference type="AlphaFoldDB" id="A0A7W8DFL1"/>
<dbReference type="EC" id="3.6.1.27" evidence="2"/>
<keyword evidence="3" id="KW-1003">Cell membrane</keyword>
<reference evidence="12 13" key="1">
    <citation type="submission" date="2020-08" db="EMBL/GenBank/DDBJ databases">
        <title>Genomic Encyclopedia of Type Strains, Phase IV (KMG-IV): sequencing the most valuable type-strain genomes for metagenomic binning, comparative biology and taxonomic classification.</title>
        <authorList>
            <person name="Goeker M."/>
        </authorList>
    </citation>
    <scope>NUCLEOTIDE SEQUENCE [LARGE SCALE GENOMIC DNA]</scope>
    <source>
        <strain evidence="12 13">DSM 25897</strain>
    </source>
</reference>
<gene>
    <name evidence="12" type="ORF">HNQ58_002222</name>
</gene>
<keyword evidence="6 10" id="KW-1133">Transmembrane helix</keyword>
<dbReference type="PANTHER" id="PTHR14969:SF62">
    <property type="entry name" value="DECAPRENYLPHOSPHORYL-5-PHOSPHORIBOSE PHOSPHATASE RV3807C-RELATED"/>
    <property type="match status" value="1"/>
</dbReference>
<evidence type="ECO:0000313" key="12">
    <source>
        <dbReference type="EMBL" id="MBB5016309.1"/>
    </source>
</evidence>
<comment type="caution">
    <text evidence="12">The sequence shown here is derived from an EMBL/GenBank/DDBJ whole genome shotgun (WGS) entry which is preliminary data.</text>
</comment>
<keyword evidence="13" id="KW-1185">Reference proteome</keyword>
<accession>A0A7W8DFL1</accession>
<evidence type="ECO:0000256" key="4">
    <source>
        <dbReference type="ARBA" id="ARBA00022692"/>
    </source>
</evidence>
<dbReference type="Gene3D" id="1.20.144.10">
    <property type="entry name" value="Phosphatidic acid phosphatase type 2/haloperoxidase"/>
    <property type="match status" value="1"/>
</dbReference>
<organism evidence="12 13">
    <name type="scientific">Rehaibacterium terrae</name>
    <dbReference type="NCBI Taxonomy" id="1341696"/>
    <lineage>
        <taxon>Bacteria</taxon>
        <taxon>Pseudomonadati</taxon>
        <taxon>Pseudomonadota</taxon>
        <taxon>Gammaproteobacteria</taxon>
        <taxon>Lysobacterales</taxon>
        <taxon>Lysobacteraceae</taxon>
        <taxon>Rehaibacterium</taxon>
    </lineage>
</organism>
<evidence type="ECO:0000256" key="3">
    <source>
        <dbReference type="ARBA" id="ARBA00022475"/>
    </source>
</evidence>
<evidence type="ECO:0000256" key="6">
    <source>
        <dbReference type="ARBA" id="ARBA00022989"/>
    </source>
</evidence>
<dbReference type="GO" id="GO:0050380">
    <property type="term" value="F:undecaprenyl-diphosphatase activity"/>
    <property type="evidence" value="ECO:0007669"/>
    <property type="project" value="UniProtKB-EC"/>
</dbReference>
<keyword evidence="4 10" id="KW-0812">Transmembrane</keyword>
<dbReference type="Proteomes" id="UP000519004">
    <property type="component" value="Unassembled WGS sequence"/>
</dbReference>
<comment type="catalytic activity">
    <reaction evidence="9">
        <text>di-trans,octa-cis-undecaprenyl diphosphate + H2O = di-trans,octa-cis-undecaprenyl phosphate + phosphate + H(+)</text>
        <dbReference type="Rhea" id="RHEA:28094"/>
        <dbReference type="ChEBI" id="CHEBI:15377"/>
        <dbReference type="ChEBI" id="CHEBI:15378"/>
        <dbReference type="ChEBI" id="CHEBI:43474"/>
        <dbReference type="ChEBI" id="CHEBI:58405"/>
        <dbReference type="ChEBI" id="CHEBI:60392"/>
        <dbReference type="EC" id="3.6.1.27"/>
    </reaction>
</comment>
<evidence type="ECO:0000256" key="7">
    <source>
        <dbReference type="ARBA" id="ARBA00023136"/>
    </source>
</evidence>
<feature type="domain" description="Phosphatidic acid phosphatase type 2/haloperoxidase" evidence="11">
    <location>
        <begin position="58"/>
        <end position="171"/>
    </location>
</feature>
<dbReference type="SMART" id="SM00014">
    <property type="entry name" value="acidPPc"/>
    <property type="match status" value="1"/>
</dbReference>
<dbReference type="GO" id="GO:0005886">
    <property type="term" value="C:plasma membrane"/>
    <property type="evidence" value="ECO:0007669"/>
    <property type="project" value="UniProtKB-SubCell"/>
</dbReference>
<evidence type="ECO:0000256" key="10">
    <source>
        <dbReference type="SAM" id="Phobius"/>
    </source>
</evidence>
<protein>
    <recommendedName>
        <fullName evidence="2">undecaprenyl-diphosphate phosphatase</fullName>
        <ecNumber evidence="2">3.6.1.27</ecNumber>
    </recommendedName>
    <alternativeName>
        <fullName evidence="8">Undecaprenyl pyrophosphate phosphatase</fullName>
    </alternativeName>
</protein>
<feature type="transmembrane region" description="Helical" evidence="10">
    <location>
        <begin position="60"/>
        <end position="80"/>
    </location>
</feature>
<evidence type="ECO:0000256" key="8">
    <source>
        <dbReference type="ARBA" id="ARBA00032707"/>
    </source>
</evidence>
<evidence type="ECO:0000259" key="11">
    <source>
        <dbReference type="SMART" id="SM00014"/>
    </source>
</evidence>
<sequence length="177" mass="19211">MNMRPHAFVHRETRWTIAANRWGHRALVRRCFAAVSRLGDGLFWYALMGAIVLADGYAGLVASTHMAATGLAALTLYKLLKRWTKRPRPFASDRRIRALVPPLDEFSFPSGHTLHAVAFTGVALAYYPALAWLLLPFTVSVGVSRVVLGLHYPSDVLAATGVGLVLAMLSLSIAGAA</sequence>
<name>A0A7W8DFL1_9GAMM</name>
<dbReference type="InterPro" id="IPR000326">
    <property type="entry name" value="PAP2/HPO"/>
</dbReference>
<evidence type="ECO:0000256" key="1">
    <source>
        <dbReference type="ARBA" id="ARBA00004651"/>
    </source>
</evidence>
<dbReference type="Pfam" id="PF01569">
    <property type="entry name" value="PAP2"/>
    <property type="match status" value="1"/>
</dbReference>